<name>A0ABZ3IET9_9FIRM</name>
<organism evidence="1 2">
    <name type="scientific">Sporomusa silvacetica DSM 10669</name>
    <dbReference type="NCBI Taxonomy" id="1123289"/>
    <lineage>
        <taxon>Bacteria</taxon>
        <taxon>Bacillati</taxon>
        <taxon>Bacillota</taxon>
        <taxon>Negativicutes</taxon>
        <taxon>Selenomonadales</taxon>
        <taxon>Sporomusaceae</taxon>
        <taxon>Sporomusa</taxon>
    </lineage>
</organism>
<dbReference type="Proteomes" id="UP000216752">
    <property type="component" value="Chromosome"/>
</dbReference>
<sequence length="65" mass="8049">MKKYYALEKLENIYQCQEPSLSEKEAKEKAKNLHRLLNTLDVYWSRSNRRFYSNNQLMDFTLYYM</sequence>
<reference evidence="1" key="1">
    <citation type="submission" date="2024-05" db="EMBL/GenBank/DDBJ databases">
        <title>Isolation and characterization of Sporomusa carbonis sp. nov., a carboxydotrophic hydrogenogen in the genus of Sporomusa isolated from a charcoal burning pile.</title>
        <authorList>
            <person name="Boeer T."/>
            <person name="Rosenbaum F."/>
            <person name="Eysell L."/>
            <person name="Mueller V."/>
            <person name="Daniel R."/>
            <person name="Poehlein A."/>
        </authorList>
    </citation>
    <scope>NUCLEOTIDE SEQUENCE [LARGE SCALE GENOMIC DNA]</scope>
    <source>
        <strain evidence="1">DSM 10669</strain>
    </source>
</reference>
<proteinExistence type="predicted"/>
<keyword evidence="2" id="KW-1185">Reference proteome</keyword>
<protein>
    <submittedName>
        <fullName evidence="1">Uncharacterized protein</fullName>
    </submittedName>
</protein>
<accession>A0ABZ3IET9</accession>
<dbReference type="EMBL" id="CP155573">
    <property type="protein sequence ID" value="XFO64155.1"/>
    <property type="molecule type" value="Genomic_DNA"/>
</dbReference>
<gene>
    <name evidence="1" type="ORF">SPSIL_002450</name>
</gene>
<evidence type="ECO:0000313" key="2">
    <source>
        <dbReference type="Proteomes" id="UP000216752"/>
    </source>
</evidence>
<dbReference type="RefSeq" id="WP_094605350.1">
    <property type="nucleotide sequence ID" value="NZ_CP155573.1"/>
</dbReference>
<evidence type="ECO:0000313" key="1">
    <source>
        <dbReference type="EMBL" id="XFO64155.1"/>
    </source>
</evidence>